<feature type="domain" description="N-acetyltransferase" evidence="1">
    <location>
        <begin position="7"/>
        <end position="152"/>
    </location>
</feature>
<protein>
    <submittedName>
        <fullName evidence="2">N-acetyltransferase GCN5</fullName>
    </submittedName>
</protein>
<dbReference type="EMBL" id="BPEU01000008">
    <property type="protein sequence ID" value="GIU39427.1"/>
    <property type="molecule type" value="Genomic_DNA"/>
</dbReference>
<keyword evidence="3" id="KW-1185">Reference proteome</keyword>
<proteinExistence type="predicted"/>
<organism evidence="2 3">
    <name type="scientific">Shewanella colwelliana</name>
    <name type="common">Alteromonas colwelliana</name>
    <dbReference type="NCBI Taxonomy" id="23"/>
    <lineage>
        <taxon>Bacteria</taxon>
        <taxon>Pseudomonadati</taxon>
        <taxon>Pseudomonadota</taxon>
        <taxon>Gammaproteobacteria</taxon>
        <taxon>Alteromonadales</taxon>
        <taxon>Shewanellaceae</taxon>
        <taxon>Shewanella</taxon>
    </lineage>
</organism>
<dbReference type="RefSeq" id="WP_083250280.1">
    <property type="nucleotide sequence ID" value="NZ_BPEU01000008.1"/>
</dbReference>
<evidence type="ECO:0000313" key="3">
    <source>
        <dbReference type="Proteomes" id="UP000773469"/>
    </source>
</evidence>
<dbReference type="Gene3D" id="3.40.630.30">
    <property type="match status" value="1"/>
</dbReference>
<comment type="caution">
    <text evidence="2">The sequence shown here is derived from an EMBL/GenBank/DDBJ whole genome shotgun (WGS) entry which is preliminary data.</text>
</comment>
<dbReference type="Proteomes" id="UP000773469">
    <property type="component" value="Unassembled WGS sequence"/>
</dbReference>
<accession>A0ABQ4NXR8</accession>
<gene>
    <name evidence="2" type="ORF">TUM3794_14320</name>
</gene>
<evidence type="ECO:0000313" key="2">
    <source>
        <dbReference type="EMBL" id="GIU39427.1"/>
    </source>
</evidence>
<name>A0ABQ4NXR8_SHECO</name>
<dbReference type="CDD" id="cd04301">
    <property type="entry name" value="NAT_SF"/>
    <property type="match status" value="1"/>
</dbReference>
<sequence>MNSSEFITVRPIDKGELLAVYQLEQQLFGAHSYPDFFFRQCYDCWPSGLKVAVDQQDSLLGYILIAQSEQADCAWLLSVAVARSAQGNGVGKRLILDAMATVPASVASIKLTVAPTNPARYLYLALGFVEVNLEKDYFGAGEDRLLMVLNRTV</sequence>
<reference evidence="2 3" key="1">
    <citation type="submission" date="2021-05" db="EMBL/GenBank/DDBJ databases">
        <title>Molecular characterization for Shewanella algae harboring chromosomal blaOXA-55-like strains isolated from clinical and environment sample.</title>
        <authorList>
            <person name="Ohama Y."/>
            <person name="Aoki K."/>
            <person name="Harada S."/>
            <person name="Moriya K."/>
            <person name="Ishii Y."/>
            <person name="Tateda K."/>
        </authorList>
    </citation>
    <scope>NUCLEOTIDE SEQUENCE [LARGE SCALE GENOMIC DNA]</scope>
    <source>
        <strain evidence="2 3">MBTL60-118</strain>
    </source>
</reference>
<dbReference type="PROSITE" id="PS51186">
    <property type="entry name" value="GNAT"/>
    <property type="match status" value="1"/>
</dbReference>
<dbReference type="InterPro" id="IPR000182">
    <property type="entry name" value="GNAT_dom"/>
</dbReference>
<dbReference type="SUPFAM" id="SSF55729">
    <property type="entry name" value="Acyl-CoA N-acyltransferases (Nat)"/>
    <property type="match status" value="1"/>
</dbReference>
<evidence type="ECO:0000259" key="1">
    <source>
        <dbReference type="PROSITE" id="PS51186"/>
    </source>
</evidence>
<dbReference type="InterPro" id="IPR016181">
    <property type="entry name" value="Acyl_CoA_acyltransferase"/>
</dbReference>
<dbReference type="Pfam" id="PF00583">
    <property type="entry name" value="Acetyltransf_1"/>
    <property type="match status" value="1"/>
</dbReference>